<dbReference type="GO" id="GO:0030036">
    <property type="term" value="P:actin cytoskeleton organization"/>
    <property type="evidence" value="ECO:0007669"/>
    <property type="project" value="TreeGrafter"/>
</dbReference>
<evidence type="ECO:0000256" key="3">
    <source>
        <dbReference type="RuleBase" id="RU365077"/>
    </source>
</evidence>
<dbReference type="InterPro" id="IPR037282">
    <property type="entry name" value="CapZ_alpha/beta"/>
</dbReference>
<comment type="function">
    <text evidence="3">F-actin-capping proteins bind in a Ca(2+)-independent manner to the fast growing ends of actin filaments (barbed end) thereby blocking the exchange of subunits at these ends. Unlike other capping proteins (such as gelsolin and severin), these proteins do not sever actin filaments.</text>
</comment>
<dbReference type="Gene3D" id="3.90.1150.210">
    <property type="entry name" value="F-actin capping protein, beta subunit"/>
    <property type="match status" value="1"/>
</dbReference>
<dbReference type="GO" id="GO:0051015">
    <property type="term" value="F:actin filament binding"/>
    <property type="evidence" value="ECO:0007669"/>
    <property type="project" value="TreeGrafter"/>
</dbReference>
<reference evidence="4" key="1">
    <citation type="submission" date="2022-06" db="EMBL/GenBank/DDBJ databases">
        <authorList>
            <person name="Andreotti S."/>
            <person name="Wyler E."/>
        </authorList>
    </citation>
    <scope>NUCLEOTIDE SEQUENCE</scope>
</reference>
<proteinExistence type="inferred from homology"/>
<dbReference type="PANTHER" id="PTHR10653">
    <property type="entry name" value="F-ACTIN-CAPPING PROTEIN SUBUNIT ALPHA"/>
    <property type="match status" value="1"/>
</dbReference>
<organism evidence="4 5">
    <name type="scientific">Phodopus roborovskii</name>
    <name type="common">Roborovski's desert hamster</name>
    <name type="synonym">Cricetulus roborovskii</name>
    <dbReference type="NCBI Taxonomy" id="109678"/>
    <lineage>
        <taxon>Eukaryota</taxon>
        <taxon>Metazoa</taxon>
        <taxon>Chordata</taxon>
        <taxon>Craniata</taxon>
        <taxon>Vertebrata</taxon>
        <taxon>Euteleostomi</taxon>
        <taxon>Mammalia</taxon>
        <taxon>Eutheria</taxon>
        <taxon>Euarchontoglires</taxon>
        <taxon>Glires</taxon>
        <taxon>Rodentia</taxon>
        <taxon>Myomorpha</taxon>
        <taxon>Muroidea</taxon>
        <taxon>Cricetidae</taxon>
        <taxon>Cricetinae</taxon>
        <taxon>Phodopus</taxon>
    </lineage>
</organism>
<dbReference type="AlphaFoldDB" id="A0AAV0AFA2"/>
<comment type="similarity">
    <text evidence="3">Belongs to the F-actin-capping protein alpha subunit family.</text>
</comment>
<accession>A0AAV0AFA2</accession>
<dbReference type="SUPFAM" id="SSF90096">
    <property type="entry name" value="Subunits of heterodimeric actin filament capping protein Capz"/>
    <property type="match status" value="1"/>
</dbReference>
<comment type="caution">
    <text evidence="4">The sequence shown here is derived from an EMBL/GenBank/DDBJ whole genome shotgun (WGS) entry which is preliminary data.</text>
</comment>
<dbReference type="InterPro" id="IPR042276">
    <property type="entry name" value="CapZ_alpha/beta_2"/>
</dbReference>
<dbReference type="GO" id="GO:0008290">
    <property type="term" value="C:F-actin capping protein complex"/>
    <property type="evidence" value="ECO:0007669"/>
    <property type="project" value="UniProtKB-UniRule"/>
</dbReference>
<keyword evidence="5" id="KW-1185">Reference proteome</keyword>
<name>A0AAV0AFA2_PHORO</name>
<sequence length="250" mass="28952">MADFQNQKSDEEKVRIASNFIIHAPPGKLQEVLSDIRLLINNDNLFRKGLSQAIVPYNMEQFIPVKIQGYEDWVLVTEHGALGDNRFLDPRNKISFQFDHLQKEARDSKPNTGLRAYIKQYYSTAISTVYAKTIHGQKTIIACIERFQPQNFWNGCWRSEWKLTITPSKLISHKDIQESLTAVNEVQAARAFVKIIERAETEYKAAVKENYPAMSHPTFNALRRQLPITCTKIDWNKLLNYKISKELKHA</sequence>
<comment type="subunit">
    <text evidence="3">Heterodimer of an alpha and a beta subunit.</text>
</comment>
<gene>
    <name evidence="4" type="primary">4933400A11Rik</name>
    <name evidence="4" type="ORF">PHOROB_LOCUS17788</name>
</gene>
<dbReference type="GO" id="GO:0051016">
    <property type="term" value="P:barbed-end actin filament capping"/>
    <property type="evidence" value="ECO:0007669"/>
    <property type="project" value="UniProtKB-UniRule"/>
</dbReference>
<dbReference type="EMBL" id="CALSGD010001705">
    <property type="protein sequence ID" value="CAH7478799.1"/>
    <property type="molecule type" value="Genomic_DNA"/>
</dbReference>
<evidence type="ECO:0000313" key="4">
    <source>
        <dbReference type="EMBL" id="CAH7478799.1"/>
    </source>
</evidence>
<evidence type="ECO:0000313" key="5">
    <source>
        <dbReference type="Proteomes" id="UP001152836"/>
    </source>
</evidence>
<keyword evidence="2 3" id="KW-0009">Actin-binding</keyword>
<dbReference type="GO" id="GO:0030863">
    <property type="term" value="C:cortical cytoskeleton"/>
    <property type="evidence" value="ECO:0007669"/>
    <property type="project" value="TreeGrafter"/>
</dbReference>
<evidence type="ECO:0000256" key="2">
    <source>
        <dbReference type="ARBA" id="ARBA00023203"/>
    </source>
</evidence>
<evidence type="ECO:0000256" key="1">
    <source>
        <dbReference type="ARBA" id="ARBA00022467"/>
    </source>
</evidence>
<dbReference type="Gene3D" id="3.30.1140.60">
    <property type="entry name" value="F-actin capping protein, alpha subunit"/>
    <property type="match status" value="1"/>
</dbReference>
<dbReference type="InterPro" id="IPR042489">
    <property type="entry name" value="CapZ_alpha_1"/>
</dbReference>
<dbReference type="Pfam" id="PF01267">
    <property type="entry name" value="F-actin_cap_A"/>
    <property type="match status" value="2"/>
</dbReference>
<dbReference type="PANTHER" id="PTHR10653:SF4">
    <property type="entry name" value="F-ACTIN-CAPPING PROTEIN SUBUNIT ALPHA"/>
    <property type="match status" value="1"/>
</dbReference>
<dbReference type="InterPro" id="IPR002189">
    <property type="entry name" value="CapZ_alpha"/>
</dbReference>
<dbReference type="Proteomes" id="UP001152836">
    <property type="component" value="Unassembled WGS sequence"/>
</dbReference>
<protein>
    <recommendedName>
        <fullName evidence="3">F-actin-capping protein subunit alpha</fullName>
    </recommendedName>
</protein>
<keyword evidence="1 3" id="KW-0117">Actin capping</keyword>